<protein>
    <submittedName>
        <fullName evidence="2">Uncharacterized protein</fullName>
    </submittedName>
</protein>
<reference evidence="2 3" key="1">
    <citation type="journal article" date="2011" name="Environ. Microbiol.">
        <title>Genome of alkaliphilic Bacillus pseudofirmus OF4 reveals adaptations that support the ability to grow in an external pH range from 7.5 to 11.4.</title>
        <authorList>
            <person name="Janto B."/>
            <person name="Ahmed A."/>
            <person name="Ito M."/>
            <person name="Liu J."/>
            <person name="Hicks D.B."/>
            <person name="Pagni S."/>
            <person name="Fackelmayer O.J."/>
            <person name="Smith T.A."/>
            <person name="Earl J."/>
            <person name="Elbourne L.D."/>
            <person name="Hassan K."/>
            <person name="Paulsen I.T."/>
            <person name="Kolsto A.B."/>
            <person name="Tourasse N.J."/>
            <person name="Ehrlich G.D."/>
            <person name="Boissy R."/>
            <person name="Ivey D.M."/>
            <person name="Li G."/>
            <person name="Xue Y."/>
            <person name="Ma Y."/>
            <person name="Hu F.Z."/>
            <person name="Krulwich T.A."/>
        </authorList>
    </citation>
    <scope>NUCLEOTIDE SEQUENCE [LARGE SCALE GENOMIC DNA]</scope>
    <source>
        <strain evidence="3">ATCC BAA-2126 / JCM 17055 / OF4</strain>
    </source>
</reference>
<dbReference type="HOGENOM" id="CLU_168782_0_0_9"/>
<feature type="transmembrane region" description="Helical" evidence="1">
    <location>
        <begin position="82"/>
        <end position="104"/>
    </location>
</feature>
<keyword evidence="1" id="KW-1133">Transmembrane helix</keyword>
<organism evidence="2 3">
    <name type="scientific">Alkalihalophilus pseudofirmus (strain ATCC BAA-2126 / JCM 17055 / OF4)</name>
    <name type="common">Bacillus pseudofirmus</name>
    <dbReference type="NCBI Taxonomy" id="398511"/>
    <lineage>
        <taxon>Bacteria</taxon>
        <taxon>Bacillati</taxon>
        <taxon>Bacillota</taxon>
        <taxon>Bacilli</taxon>
        <taxon>Bacillales</taxon>
        <taxon>Bacillaceae</taxon>
        <taxon>Alkalihalophilus</taxon>
    </lineage>
</organism>
<name>D3FWV4_ALKPO</name>
<sequence>MTIIDILYILLIFFIGVQLTMSLVTAIIGNTGMRMMEFSYIKGAKKIGDKILNLSFYALYGLPHFFYNFFMKRFSYVVARILYVFYVIGLIISIIIFLLISSFITEVLM</sequence>
<dbReference type="KEGG" id="bpf:BpOF4_12755"/>
<feature type="transmembrane region" description="Helical" evidence="1">
    <location>
        <begin position="51"/>
        <end position="70"/>
    </location>
</feature>
<evidence type="ECO:0000313" key="3">
    <source>
        <dbReference type="Proteomes" id="UP000001544"/>
    </source>
</evidence>
<keyword evidence="3" id="KW-1185">Reference proteome</keyword>
<proteinExistence type="predicted"/>
<keyword evidence="1" id="KW-0812">Transmembrane</keyword>
<dbReference type="RefSeq" id="WP_012957966.1">
    <property type="nucleotide sequence ID" value="NC_013791.2"/>
</dbReference>
<evidence type="ECO:0000256" key="1">
    <source>
        <dbReference type="SAM" id="Phobius"/>
    </source>
</evidence>
<accession>D3FWV4</accession>
<gene>
    <name evidence="2" type="ordered locus">BpOF4_12755</name>
</gene>
<dbReference type="STRING" id="398511.BpOF4_12755"/>
<evidence type="ECO:0000313" key="2">
    <source>
        <dbReference type="EMBL" id="ADC50602.1"/>
    </source>
</evidence>
<keyword evidence="1" id="KW-0472">Membrane</keyword>
<dbReference type="Proteomes" id="UP000001544">
    <property type="component" value="Chromosome"/>
</dbReference>
<feature type="transmembrane region" description="Helical" evidence="1">
    <location>
        <begin position="6"/>
        <end position="30"/>
    </location>
</feature>
<dbReference type="AlphaFoldDB" id="D3FWV4"/>
<dbReference type="EMBL" id="CP001878">
    <property type="protein sequence ID" value="ADC50602.1"/>
    <property type="molecule type" value="Genomic_DNA"/>
</dbReference>